<dbReference type="OrthoDB" id="44414at2759"/>
<keyword evidence="3" id="KW-1185">Reference proteome</keyword>
<keyword evidence="1" id="KW-0732">Signal</keyword>
<gene>
    <name evidence="2" type="ORF">TrLO_g10321</name>
</gene>
<accession>A0A9W7DU28</accession>
<protein>
    <submittedName>
        <fullName evidence="2">Uncharacterized protein</fullName>
    </submittedName>
</protein>
<evidence type="ECO:0000313" key="2">
    <source>
        <dbReference type="EMBL" id="GMH56314.1"/>
    </source>
</evidence>
<evidence type="ECO:0000313" key="3">
    <source>
        <dbReference type="Proteomes" id="UP001165122"/>
    </source>
</evidence>
<feature type="signal peptide" evidence="1">
    <location>
        <begin position="1"/>
        <end position="19"/>
    </location>
</feature>
<dbReference type="AlphaFoldDB" id="A0A9W7DU28"/>
<organism evidence="2 3">
    <name type="scientific">Triparma laevis f. longispina</name>
    <dbReference type="NCBI Taxonomy" id="1714387"/>
    <lineage>
        <taxon>Eukaryota</taxon>
        <taxon>Sar</taxon>
        <taxon>Stramenopiles</taxon>
        <taxon>Ochrophyta</taxon>
        <taxon>Bolidophyceae</taxon>
        <taxon>Parmales</taxon>
        <taxon>Triparmaceae</taxon>
        <taxon>Triparma</taxon>
    </lineage>
</organism>
<dbReference type="Proteomes" id="UP001165122">
    <property type="component" value="Unassembled WGS sequence"/>
</dbReference>
<proteinExistence type="predicted"/>
<sequence>MKCWFAAISFLYVVAKVGSFQFSFQLTNVVTSQLTLKNSKSRNEISASKPIFGRGLIKIKRTGLQLHARKPHDWTDPTWNWGYGEGKAHNLAASLRSKLSVKKEDLEDVRSTWLLEPSTPLDDMLLALGLSIQSRGVNAENFTEFLTALAAGKYGNGFDLESQSKIESVLKEAVVEFDNEPPQDSPDGQTLLEYQTKLDKGFYENTFRETLILALGTMRFVSLAF</sequence>
<name>A0A9W7DU28_9STRA</name>
<dbReference type="EMBL" id="BRXW01000452">
    <property type="protein sequence ID" value="GMH56314.1"/>
    <property type="molecule type" value="Genomic_DNA"/>
</dbReference>
<evidence type="ECO:0000256" key="1">
    <source>
        <dbReference type="SAM" id="SignalP"/>
    </source>
</evidence>
<feature type="chain" id="PRO_5040976054" evidence="1">
    <location>
        <begin position="20"/>
        <end position="225"/>
    </location>
</feature>
<comment type="caution">
    <text evidence="2">The sequence shown here is derived from an EMBL/GenBank/DDBJ whole genome shotgun (WGS) entry which is preliminary data.</text>
</comment>
<reference evidence="3" key="1">
    <citation type="journal article" date="2023" name="Commun. Biol.">
        <title>Genome analysis of Parmales, the sister group of diatoms, reveals the evolutionary specialization of diatoms from phago-mixotrophs to photoautotrophs.</title>
        <authorList>
            <person name="Ban H."/>
            <person name="Sato S."/>
            <person name="Yoshikawa S."/>
            <person name="Yamada K."/>
            <person name="Nakamura Y."/>
            <person name="Ichinomiya M."/>
            <person name="Sato N."/>
            <person name="Blanc-Mathieu R."/>
            <person name="Endo H."/>
            <person name="Kuwata A."/>
            <person name="Ogata H."/>
        </authorList>
    </citation>
    <scope>NUCLEOTIDE SEQUENCE [LARGE SCALE GENOMIC DNA]</scope>
    <source>
        <strain evidence="3">NIES 3700</strain>
    </source>
</reference>